<accession>A0A517L3B3</accession>
<evidence type="ECO:0000313" key="2">
    <source>
        <dbReference type="Proteomes" id="UP000316270"/>
    </source>
</evidence>
<gene>
    <name evidence="1" type="ORF">FKW77_005274</name>
</gene>
<keyword evidence="2" id="KW-1185">Reference proteome</keyword>
<evidence type="ECO:0000313" key="1">
    <source>
        <dbReference type="EMBL" id="QDS70113.1"/>
    </source>
</evidence>
<dbReference type="AlphaFoldDB" id="A0A517L3B3"/>
<name>A0A517L3B3_9PEZI</name>
<dbReference type="Proteomes" id="UP000316270">
    <property type="component" value="Chromosome 4"/>
</dbReference>
<organism evidence="1 2">
    <name type="scientific">Venturia effusa</name>
    <dbReference type="NCBI Taxonomy" id="50376"/>
    <lineage>
        <taxon>Eukaryota</taxon>
        <taxon>Fungi</taxon>
        <taxon>Dikarya</taxon>
        <taxon>Ascomycota</taxon>
        <taxon>Pezizomycotina</taxon>
        <taxon>Dothideomycetes</taxon>
        <taxon>Pleosporomycetidae</taxon>
        <taxon>Venturiales</taxon>
        <taxon>Venturiaceae</taxon>
        <taxon>Venturia</taxon>
    </lineage>
</organism>
<sequence length="315" mass="36156">MPISYASLPLELRQKILHYTFYEPYVQDVAFNIKMNQLNFACNRTAAGEVYTGIILPQYAPNTAAWASTLAITHPLVENDVHFVLRKALAALDSPDFNSAVERGYEEDRDACRRWSKMTHSLLNSTTSTSTPVPPYSHIWKVDVTSNTMPPTYASLPLELRQHILHYSFHEPFNQDLNFNTNLAVLQSVYSTAVFLPNLQRPIEHQQDISAPYTSAWAHTLHSTHPIVENDVKFVLDKALQRIEARFKSIVKKKLGKEYSLEKRAHWAYYVLPNSFVVKCWGGYPQTLFERLCELRYLVMKRLGWPIVDGIGPRS</sequence>
<protein>
    <submittedName>
        <fullName evidence="1">Uncharacterized protein</fullName>
    </submittedName>
</protein>
<proteinExistence type="predicted"/>
<reference evidence="1 2" key="1">
    <citation type="submission" date="2019-07" db="EMBL/GenBank/DDBJ databases">
        <title>Finished genome of Venturia effusa.</title>
        <authorList>
            <person name="Young C.A."/>
            <person name="Cox M.P."/>
            <person name="Ganley A.R.D."/>
            <person name="David W.J."/>
        </authorList>
    </citation>
    <scope>NUCLEOTIDE SEQUENCE [LARGE SCALE GENOMIC DNA]</scope>
    <source>
        <strain evidence="2">albino</strain>
    </source>
</reference>
<dbReference type="EMBL" id="CP042188">
    <property type="protein sequence ID" value="QDS70113.1"/>
    <property type="molecule type" value="Genomic_DNA"/>
</dbReference>